<keyword evidence="2" id="KW-0328">Glycosyltransferase</keyword>
<dbReference type="GO" id="GO:0005794">
    <property type="term" value="C:Golgi apparatus"/>
    <property type="evidence" value="ECO:0007669"/>
    <property type="project" value="TreeGrafter"/>
</dbReference>
<evidence type="ECO:0000256" key="5">
    <source>
        <dbReference type="SAM" id="Phobius"/>
    </source>
</evidence>
<name>A0AAE0U7J9_9PEZI</name>
<dbReference type="EMBL" id="JAULSW010000001">
    <property type="protein sequence ID" value="KAK3393938.1"/>
    <property type="molecule type" value="Genomic_DNA"/>
</dbReference>
<accession>A0AAE0U7J9</accession>
<keyword evidence="5" id="KW-0472">Membrane</keyword>
<evidence type="ECO:0000313" key="7">
    <source>
        <dbReference type="Proteomes" id="UP001285441"/>
    </source>
</evidence>
<evidence type="ECO:0000256" key="2">
    <source>
        <dbReference type="ARBA" id="ARBA00022676"/>
    </source>
</evidence>
<reference evidence="6" key="1">
    <citation type="journal article" date="2023" name="Mol. Phylogenet. Evol.">
        <title>Genome-scale phylogeny and comparative genomics of the fungal order Sordariales.</title>
        <authorList>
            <person name="Hensen N."/>
            <person name="Bonometti L."/>
            <person name="Westerberg I."/>
            <person name="Brannstrom I.O."/>
            <person name="Guillou S."/>
            <person name="Cros-Aarteil S."/>
            <person name="Calhoun S."/>
            <person name="Haridas S."/>
            <person name="Kuo A."/>
            <person name="Mondo S."/>
            <person name="Pangilinan J."/>
            <person name="Riley R."/>
            <person name="LaButti K."/>
            <person name="Andreopoulos B."/>
            <person name="Lipzen A."/>
            <person name="Chen C."/>
            <person name="Yan M."/>
            <person name="Daum C."/>
            <person name="Ng V."/>
            <person name="Clum A."/>
            <person name="Steindorff A."/>
            <person name="Ohm R.A."/>
            <person name="Martin F."/>
            <person name="Silar P."/>
            <person name="Natvig D.O."/>
            <person name="Lalanne C."/>
            <person name="Gautier V."/>
            <person name="Ament-Velasquez S.L."/>
            <person name="Kruys A."/>
            <person name="Hutchinson M.I."/>
            <person name="Powell A.J."/>
            <person name="Barry K."/>
            <person name="Miller A.N."/>
            <person name="Grigoriev I.V."/>
            <person name="Debuchy R."/>
            <person name="Gladieux P."/>
            <person name="Hiltunen Thoren M."/>
            <person name="Johannesson H."/>
        </authorList>
    </citation>
    <scope>NUCLEOTIDE SEQUENCE</scope>
    <source>
        <strain evidence="6">CBS 232.78</strain>
    </source>
</reference>
<evidence type="ECO:0000313" key="6">
    <source>
        <dbReference type="EMBL" id="KAK3393938.1"/>
    </source>
</evidence>
<dbReference type="InterPro" id="IPR029044">
    <property type="entry name" value="Nucleotide-diphossugar_trans"/>
</dbReference>
<dbReference type="PANTHER" id="PTHR31121">
    <property type="entry name" value="ALPHA-1,2 MANNOSYLTRANSFERASE KTR1"/>
    <property type="match status" value="1"/>
</dbReference>
<comment type="similarity">
    <text evidence="1">Belongs to the glycosyltransferase 15 family.</text>
</comment>
<comment type="caution">
    <text evidence="6">The sequence shown here is derived from an EMBL/GenBank/DDBJ whole genome shotgun (WGS) entry which is preliminary data.</text>
</comment>
<dbReference type="GO" id="GO:0000026">
    <property type="term" value="F:alpha-1,2-mannosyltransferase activity"/>
    <property type="evidence" value="ECO:0007669"/>
    <property type="project" value="TreeGrafter"/>
</dbReference>
<dbReference type="GO" id="GO:0000032">
    <property type="term" value="P:cell wall mannoprotein biosynthetic process"/>
    <property type="evidence" value="ECO:0007669"/>
    <property type="project" value="TreeGrafter"/>
</dbReference>
<dbReference type="InterPro" id="IPR002685">
    <property type="entry name" value="Glyco_trans_15"/>
</dbReference>
<dbReference type="AlphaFoldDB" id="A0AAE0U7J9"/>
<feature type="active site" description="Nucleophile" evidence="4">
    <location>
        <position position="312"/>
    </location>
</feature>
<keyword evidence="5" id="KW-0812">Transmembrane</keyword>
<evidence type="ECO:0000256" key="1">
    <source>
        <dbReference type="ARBA" id="ARBA00007677"/>
    </source>
</evidence>
<feature type="transmembrane region" description="Helical" evidence="5">
    <location>
        <begin position="33"/>
        <end position="53"/>
    </location>
</feature>
<organism evidence="6 7">
    <name type="scientific">Podospora didyma</name>
    <dbReference type="NCBI Taxonomy" id="330526"/>
    <lineage>
        <taxon>Eukaryota</taxon>
        <taxon>Fungi</taxon>
        <taxon>Dikarya</taxon>
        <taxon>Ascomycota</taxon>
        <taxon>Pezizomycotina</taxon>
        <taxon>Sordariomycetes</taxon>
        <taxon>Sordariomycetidae</taxon>
        <taxon>Sordariales</taxon>
        <taxon>Podosporaceae</taxon>
        <taxon>Podospora</taxon>
    </lineage>
</organism>
<dbReference type="PANTHER" id="PTHR31121:SF2">
    <property type="entry name" value="MANNOSYLTRANSFERASE KTR5-RELATED"/>
    <property type="match status" value="1"/>
</dbReference>
<sequence length="453" mass="52605">MAMTATVLLARAGRVLAAIVRNLRQPPRRARVVAKFALPVVLLCLLDVLLHILSYRIPRPPQDLDKPFATQCRDPLVAASQPRENATFVMLARNSDIETARQTIENIERQFNQWFHYPVLFINDVEWDPDFIRVLNTSTSGRATFHVVPEADWTYPEWVDSAAARQSMARQGMRGVYNGAKEAYHKMCRFYSGSFYKLEPLKQYKWYWRLEPDVRFTCAVTYDPFVEMARHGKAYGFTIALWEEPNTCPSLFRAVDDFRVQKQLPATDMWKAMFVPSWLPWPLRRLRAMFHAEHVSSSGDRWNLCHYWSNFEIADLDFFRGNLYQELYQHLDRQGGFWFERFGDAPVHSLAVHLLLKPEEVHHFSDIGYHHEPFFQCPGNAPGGQLHTNTALGTGKYSPESPGAIGCRCECLDDRRRNNRGICLNTMQTPLAFHRPTFLQRQRGQYPYTLNIP</sequence>
<proteinExistence type="inferred from homology"/>
<dbReference type="Gene3D" id="3.90.550.10">
    <property type="entry name" value="Spore Coat Polysaccharide Biosynthesis Protein SpsA, Chain A"/>
    <property type="match status" value="1"/>
</dbReference>
<dbReference type="SUPFAM" id="SSF53448">
    <property type="entry name" value="Nucleotide-diphospho-sugar transferases"/>
    <property type="match status" value="1"/>
</dbReference>
<evidence type="ECO:0000256" key="4">
    <source>
        <dbReference type="PIRSR" id="PIRSR018153-1"/>
    </source>
</evidence>
<evidence type="ECO:0000256" key="3">
    <source>
        <dbReference type="ARBA" id="ARBA00022679"/>
    </source>
</evidence>
<protein>
    <submittedName>
        <fullName evidence="6">Glycosyltransferase family 15 protein</fullName>
    </submittedName>
</protein>
<dbReference type="PIRSF" id="PIRSF018153">
    <property type="entry name" value="Glyco_trans_15"/>
    <property type="match status" value="1"/>
</dbReference>
<keyword evidence="5" id="KW-1133">Transmembrane helix</keyword>
<gene>
    <name evidence="6" type="ORF">B0H63DRAFT_31071</name>
</gene>
<dbReference type="GO" id="GO:0016020">
    <property type="term" value="C:membrane"/>
    <property type="evidence" value="ECO:0007669"/>
    <property type="project" value="InterPro"/>
</dbReference>
<dbReference type="Pfam" id="PF01793">
    <property type="entry name" value="Glyco_transf_15"/>
    <property type="match status" value="1"/>
</dbReference>
<dbReference type="GO" id="GO:0006487">
    <property type="term" value="P:protein N-linked glycosylation"/>
    <property type="evidence" value="ECO:0007669"/>
    <property type="project" value="TreeGrafter"/>
</dbReference>
<keyword evidence="7" id="KW-1185">Reference proteome</keyword>
<reference evidence="6" key="2">
    <citation type="submission" date="2023-06" db="EMBL/GenBank/DDBJ databases">
        <authorList>
            <consortium name="Lawrence Berkeley National Laboratory"/>
            <person name="Haridas S."/>
            <person name="Hensen N."/>
            <person name="Bonometti L."/>
            <person name="Westerberg I."/>
            <person name="Brannstrom I.O."/>
            <person name="Guillou S."/>
            <person name="Cros-Aarteil S."/>
            <person name="Calhoun S."/>
            <person name="Kuo A."/>
            <person name="Mondo S."/>
            <person name="Pangilinan J."/>
            <person name="Riley R."/>
            <person name="LaButti K."/>
            <person name="Andreopoulos B."/>
            <person name="Lipzen A."/>
            <person name="Chen C."/>
            <person name="Yanf M."/>
            <person name="Daum C."/>
            <person name="Ng V."/>
            <person name="Clum A."/>
            <person name="Steindorff A."/>
            <person name="Ohm R."/>
            <person name="Martin F."/>
            <person name="Silar P."/>
            <person name="Natvig D."/>
            <person name="Lalanne C."/>
            <person name="Gautier V."/>
            <person name="Ament-velasquez S.L."/>
            <person name="Kruys A."/>
            <person name="Hutchinson M.I."/>
            <person name="Powell A.J."/>
            <person name="Barry K."/>
            <person name="Miller A.N."/>
            <person name="Grigoriev I.V."/>
            <person name="Debuchy R."/>
            <person name="Gladieux P."/>
            <person name="Thoren M.H."/>
            <person name="Johannesson H."/>
        </authorList>
    </citation>
    <scope>NUCLEOTIDE SEQUENCE</scope>
    <source>
        <strain evidence="6">CBS 232.78</strain>
    </source>
</reference>
<keyword evidence="3" id="KW-0808">Transferase</keyword>
<dbReference type="Proteomes" id="UP001285441">
    <property type="component" value="Unassembled WGS sequence"/>
</dbReference>